<dbReference type="Pfam" id="PF00990">
    <property type="entry name" value="GGDEF"/>
    <property type="match status" value="1"/>
</dbReference>
<keyword evidence="4" id="KW-1133">Transmembrane helix</keyword>
<evidence type="ECO:0000256" key="2">
    <source>
        <dbReference type="ARBA" id="ARBA00034247"/>
    </source>
</evidence>
<evidence type="ECO:0000313" key="7">
    <source>
        <dbReference type="Proteomes" id="UP001595904"/>
    </source>
</evidence>
<keyword evidence="7" id="KW-1185">Reference proteome</keyword>
<comment type="caution">
    <text evidence="6">The sequence shown here is derived from an EMBL/GenBank/DDBJ whole genome shotgun (WGS) entry which is preliminary data.</text>
</comment>
<dbReference type="EMBL" id="JBHSDU010000003">
    <property type="protein sequence ID" value="MFC4309661.1"/>
    <property type="molecule type" value="Genomic_DNA"/>
</dbReference>
<dbReference type="SMART" id="SM00267">
    <property type="entry name" value="GGDEF"/>
    <property type="match status" value="1"/>
</dbReference>
<proteinExistence type="predicted"/>
<dbReference type="InterPro" id="IPR000160">
    <property type="entry name" value="GGDEF_dom"/>
</dbReference>
<name>A0ABV8SPU7_9GAMM</name>
<keyword evidence="4" id="KW-0812">Transmembrane</keyword>
<dbReference type="CDD" id="cd01949">
    <property type="entry name" value="GGDEF"/>
    <property type="match status" value="1"/>
</dbReference>
<comment type="catalytic activity">
    <reaction evidence="2">
        <text>2 GTP = 3',3'-c-di-GMP + 2 diphosphate</text>
        <dbReference type="Rhea" id="RHEA:24898"/>
        <dbReference type="ChEBI" id="CHEBI:33019"/>
        <dbReference type="ChEBI" id="CHEBI:37565"/>
        <dbReference type="ChEBI" id="CHEBI:58805"/>
        <dbReference type="EC" id="2.7.7.65"/>
    </reaction>
</comment>
<evidence type="ECO:0000313" key="6">
    <source>
        <dbReference type="EMBL" id="MFC4309661.1"/>
    </source>
</evidence>
<dbReference type="EC" id="2.7.7.65" evidence="1"/>
<feature type="domain" description="GGDEF" evidence="5">
    <location>
        <begin position="414"/>
        <end position="547"/>
    </location>
</feature>
<dbReference type="Gene3D" id="3.30.70.270">
    <property type="match status" value="1"/>
</dbReference>
<dbReference type="InterPro" id="IPR043128">
    <property type="entry name" value="Rev_trsase/Diguanyl_cyclase"/>
</dbReference>
<keyword evidence="4" id="KW-0472">Membrane</keyword>
<organism evidence="6 7">
    <name type="scientific">Steroidobacter flavus</name>
    <dbReference type="NCBI Taxonomy" id="1842136"/>
    <lineage>
        <taxon>Bacteria</taxon>
        <taxon>Pseudomonadati</taxon>
        <taxon>Pseudomonadota</taxon>
        <taxon>Gammaproteobacteria</taxon>
        <taxon>Steroidobacterales</taxon>
        <taxon>Steroidobacteraceae</taxon>
        <taxon>Steroidobacter</taxon>
    </lineage>
</organism>
<dbReference type="Proteomes" id="UP001595904">
    <property type="component" value="Unassembled WGS sequence"/>
</dbReference>
<dbReference type="NCBIfam" id="TIGR00254">
    <property type="entry name" value="GGDEF"/>
    <property type="match status" value="1"/>
</dbReference>
<dbReference type="PANTHER" id="PTHR45138:SF9">
    <property type="entry name" value="DIGUANYLATE CYCLASE DGCM-RELATED"/>
    <property type="match status" value="1"/>
</dbReference>
<gene>
    <name evidence="6" type="ORF">ACFPN2_11275</name>
</gene>
<feature type="region of interest" description="Disordered" evidence="3">
    <location>
        <begin position="547"/>
        <end position="569"/>
    </location>
</feature>
<dbReference type="InterPro" id="IPR050469">
    <property type="entry name" value="Diguanylate_Cyclase"/>
</dbReference>
<evidence type="ECO:0000259" key="5">
    <source>
        <dbReference type="PROSITE" id="PS50887"/>
    </source>
</evidence>
<dbReference type="PROSITE" id="PS50887">
    <property type="entry name" value="GGDEF"/>
    <property type="match status" value="1"/>
</dbReference>
<dbReference type="InterPro" id="IPR029787">
    <property type="entry name" value="Nucleotide_cyclase"/>
</dbReference>
<accession>A0ABV8SPU7</accession>
<evidence type="ECO:0000256" key="1">
    <source>
        <dbReference type="ARBA" id="ARBA00012528"/>
    </source>
</evidence>
<evidence type="ECO:0000256" key="4">
    <source>
        <dbReference type="SAM" id="Phobius"/>
    </source>
</evidence>
<dbReference type="PANTHER" id="PTHR45138">
    <property type="entry name" value="REGULATORY COMPONENTS OF SENSORY TRANSDUCTION SYSTEM"/>
    <property type="match status" value="1"/>
</dbReference>
<sequence>MLQRADAVKSVDPAEFTRLIDQLHSQFNDLSAQQREHLQYLQGWRFAYSGDYAKAIPLLESLVDSASDPTLQFRAGSTATNVRALSTQYEGAFLQLNKLLNKLPEVTDPDARLQGMSVAADLYTLVGEYDLGIHYAQLVVKENARGRGVCRGEQIRLDALCKSKRIKADDPSLPAAINACLQQGESLAANAIRTTQARLFLREHRLDDAISLLERHYSEVEQSRYPRGISEWESLMAQAYQQRGAGVNAQRMASRAVEHAVKDQFTPPLIGAYRVLYEEAEKHGDITSAIAYLKKSAAADKAYLDDVTARQLAYERVKSNTLSTKSQLEALNQENKLLQLQGQLDSKAAETSRLYIALLMLVVVFIALWAYRTKRSQLHFMKLSQVDSLTGISNRPRFIQLAEAVLETARKSQQQASVVLCDLDHFKSINDRFGHAAGDHVLRQAVIACQSHLRVSDIFGRVGGEEFGIVLPGCGLEDAKQRAERLRVALNEIDPTYQGERCQVSGSFGVTSTEVSGYELRQLLAHADAALYRAKAAGRDRVLPYDGKIVPQEQPDPPIDDELRNLGHA</sequence>
<reference evidence="7" key="1">
    <citation type="journal article" date="2019" name="Int. J. Syst. Evol. Microbiol.">
        <title>The Global Catalogue of Microorganisms (GCM) 10K type strain sequencing project: providing services to taxonomists for standard genome sequencing and annotation.</title>
        <authorList>
            <consortium name="The Broad Institute Genomics Platform"/>
            <consortium name="The Broad Institute Genome Sequencing Center for Infectious Disease"/>
            <person name="Wu L."/>
            <person name="Ma J."/>
        </authorList>
    </citation>
    <scope>NUCLEOTIDE SEQUENCE [LARGE SCALE GENOMIC DNA]</scope>
    <source>
        <strain evidence="7">CGMCC 1.10759</strain>
    </source>
</reference>
<feature type="transmembrane region" description="Helical" evidence="4">
    <location>
        <begin position="354"/>
        <end position="371"/>
    </location>
</feature>
<evidence type="ECO:0000256" key="3">
    <source>
        <dbReference type="SAM" id="MobiDB-lite"/>
    </source>
</evidence>
<dbReference type="RefSeq" id="WP_380596700.1">
    <property type="nucleotide sequence ID" value="NZ_JBHSDU010000003.1"/>
</dbReference>
<dbReference type="SUPFAM" id="SSF55073">
    <property type="entry name" value="Nucleotide cyclase"/>
    <property type="match status" value="1"/>
</dbReference>
<protein>
    <recommendedName>
        <fullName evidence="1">diguanylate cyclase</fullName>
        <ecNumber evidence="1">2.7.7.65</ecNumber>
    </recommendedName>
</protein>